<dbReference type="EMBL" id="ADTV01000009">
    <property type="protein sequence ID" value="EFG85319.1"/>
    <property type="molecule type" value="Genomic_DNA"/>
</dbReference>
<name>D5QCC3_NOVHA</name>
<evidence type="ECO:0000313" key="1">
    <source>
        <dbReference type="EMBL" id="EFG85319.1"/>
    </source>
</evidence>
<proteinExistence type="predicted"/>
<comment type="caution">
    <text evidence="1">The sequence shown here is derived from an EMBL/GenBank/DDBJ whole genome shotgun (WGS) entry which is preliminary data.</text>
</comment>
<organism evidence="1 2">
    <name type="scientific">Novacetimonas hansenii ATCC 23769</name>
    <dbReference type="NCBI Taxonomy" id="714995"/>
    <lineage>
        <taxon>Bacteria</taxon>
        <taxon>Pseudomonadati</taxon>
        <taxon>Pseudomonadota</taxon>
        <taxon>Alphaproteobacteria</taxon>
        <taxon>Acetobacterales</taxon>
        <taxon>Acetobacteraceae</taxon>
        <taxon>Novacetimonas</taxon>
    </lineage>
</organism>
<gene>
    <name evidence="1" type="ORF">GXY_03878</name>
</gene>
<reference evidence="1 2" key="1">
    <citation type="journal article" date="2010" name="J. Bacteriol.">
        <title>Genome sequence of a cellulose-producing bacterium, Gluconacetobacter hansenii ATCC 23769.</title>
        <authorList>
            <person name="Iyer P.R."/>
            <person name="Geib S.M."/>
            <person name="Catchmark J."/>
            <person name="Kao T.H."/>
            <person name="Tien M."/>
        </authorList>
    </citation>
    <scope>NUCLEOTIDE SEQUENCE [LARGE SCALE GENOMIC DNA]</scope>
    <source>
        <strain evidence="1 2">ATCC 23769</strain>
    </source>
</reference>
<dbReference type="AlphaFoldDB" id="D5QCC3"/>
<protein>
    <submittedName>
        <fullName evidence="1">Uncharacterized protein</fullName>
    </submittedName>
</protein>
<dbReference type="HOGENOM" id="CLU_2916557_0_0_5"/>
<dbReference type="Proteomes" id="UP000006468">
    <property type="component" value="Chromosome"/>
</dbReference>
<sequence length="61" mass="6747">MIFMSDGYVELIIPAPVPEWCQGTGVITDVAAMYRIGYMRGAWDRGRQGKEKGMPGKILGK</sequence>
<accession>D5QCC3</accession>
<evidence type="ECO:0000313" key="2">
    <source>
        <dbReference type="Proteomes" id="UP000006468"/>
    </source>
</evidence>